<dbReference type="InterPro" id="IPR014752">
    <property type="entry name" value="Arrestin-like_C"/>
</dbReference>
<dbReference type="InterPro" id="IPR011992">
    <property type="entry name" value="EF-hand-dom_pair"/>
</dbReference>
<reference evidence="5" key="1">
    <citation type="submission" date="2024-02" db="UniProtKB">
        <authorList>
            <consortium name="WormBaseParasite"/>
        </authorList>
    </citation>
    <scope>IDENTIFICATION</scope>
</reference>
<evidence type="ECO:0000256" key="1">
    <source>
        <dbReference type="ARBA" id="ARBA00005298"/>
    </source>
</evidence>
<accession>A0AAF3ETX0</accession>
<dbReference type="SMART" id="SM01017">
    <property type="entry name" value="Arrestin_C"/>
    <property type="match status" value="1"/>
</dbReference>
<evidence type="ECO:0000313" key="5">
    <source>
        <dbReference type="WBParaSite" id="MBELARI_LOCUS17600"/>
    </source>
</evidence>
<evidence type="ECO:0000256" key="2">
    <source>
        <dbReference type="ARBA" id="ARBA00022837"/>
    </source>
</evidence>
<dbReference type="WBParaSite" id="MBELARI_LOCUS17600">
    <property type="protein sequence ID" value="MBELARI_LOCUS17600"/>
    <property type="gene ID" value="MBELARI_LOCUS17600"/>
</dbReference>
<dbReference type="AlphaFoldDB" id="A0AAF3ETX0"/>
<sequence>MAAPNLQSIFSSVDRDRSGQISSDELQRALSNGTWNPFNPETCRLMIDSILVFSRSRAMNSQLHKAQIILDQNIYRPGDSVTGKIYLDLGKFFTCDYIEVKLLGQLRVYWLEEKVSAMSLRQATAFEKKRILVDRSECVWKKDPSMGKQEPTLEQIVVFARPTAIRTKLQSNAEVPGLEKGHHELPFHIDLPKSGLLSTFESKQSPGSVQYWIEVTCLYETRQLLKRKVLFPVVIDMDLNEMPRVHLAVEEKKRFPFAQNNYVDVTMKLPKSAFTPGETIDAEITLENRSKKSVKYCTMNILQNHYCFSENPHVATKETRYETPGLPMPIDKVISGASQTYQTKGHFHVPALPLATSIDNFLIVEYFLQLTIGFERNRRAAAFGKVLIPIQIGTIPLRRRSDPQPILPAIRGQTTPSPPLVNEMVLFDSPPDYASYQMITHSRDPTRSPPPKYEDIDQMAAFNQELEKDCRL</sequence>
<dbReference type="SUPFAM" id="SSF47473">
    <property type="entry name" value="EF-hand"/>
    <property type="match status" value="1"/>
</dbReference>
<feature type="domain" description="EF-hand" evidence="3">
    <location>
        <begin position="1"/>
        <end position="36"/>
    </location>
</feature>
<evidence type="ECO:0000313" key="4">
    <source>
        <dbReference type="Proteomes" id="UP000887575"/>
    </source>
</evidence>
<name>A0AAF3ETX0_9BILA</name>
<dbReference type="InterPro" id="IPR002048">
    <property type="entry name" value="EF_hand_dom"/>
</dbReference>
<proteinExistence type="inferred from homology"/>
<evidence type="ECO:0000259" key="3">
    <source>
        <dbReference type="PROSITE" id="PS50222"/>
    </source>
</evidence>
<organism evidence="4 5">
    <name type="scientific">Mesorhabditis belari</name>
    <dbReference type="NCBI Taxonomy" id="2138241"/>
    <lineage>
        <taxon>Eukaryota</taxon>
        <taxon>Metazoa</taxon>
        <taxon>Ecdysozoa</taxon>
        <taxon>Nematoda</taxon>
        <taxon>Chromadorea</taxon>
        <taxon>Rhabditida</taxon>
        <taxon>Rhabditina</taxon>
        <taxon>Rhabditomorpha</taxon>
        <taxon>Rhabditoidea</taxon>
        <taxon>Rhabditidae</taxon>
        <taxon>Mesorhabditinae</taxon>
        <taxon>Mesorhabditis</taxon>
    </lineage>
</organism>
<dbReference type="PROSITE" id="PS00018">
    <property type="entry name" value="EF_HAND_1"/>
    <property type="match status" value="1"/>
</dbReference>
<dbReference type="InterPro" id="IPR050357">
    <property type="entry name" value="Arrestin_domain-protein"/>
</dbReference>
<dbReference type="InterPro" id="IPR011022">
    <property type="entry name" value="Arrestin_C-like"/>
</dbReference>
<dbReference type="GO" id="GO:0015031">
    <property type="term" value="P:protein transport"/>
    <property type="evidence" value="ECO:0007669"/>
    <property type="project" value="TreeGrafter"/>
</dbReference>
<dbReference type="Gene3D" id="2.60.40.640">
    <property type="match status" value="2"/>
</dbReference>
<dbReference type="PROSITE" id="PS50222">
    <property type="entry name" value="EF_HAND_2"/>
    <property type="match status" value="1"/>
</dbReference>
<keyword evidence="4" id="KW-1185">Reference proteome</keyword>
<dbReference type="Pfam" id="PF02752">
    <property type="entry name" value="Arrestin_C"/>
    <property type="match status" value="1"/>
</dbReference>
<dbReference type="InterPro" id="IPR014756">
    <property type="entry name" value="Ig_E-set"/>
</dbReference>
<dbReference type="SMART" id="SM00054">
    <property type="entry name" value="EFh"/>
    <property type="match status" value="1"/>
</dbReference>
<dbReference type="SUPFAM" id="SSF81296">
    <property type="entry name" value="E set domains"/>
    <property type="match status" value="2"/>
</dbReference>
<dbReference type="Pfam" id="PF00339">
    <property type="entry name" value="Arrestin_N"/>
    <property type="match status" value="1"/>
</dbReference>
<comment type="similarity">
    <text evidence="1">Belongs to the arrestin family.</text>
</comment>
<dbReference type="PANTHER" id="PTHR11188:SF175">
    <property type="entry name" value="ARRESTIN C-TERMINAL-LIKE DOMAIN-CONTAINING PROTEIN"/>
    <property type="match status" value="1"/>
</dbReference>
<dbReference type="InterPro" id="IPR018247">
    <property type="entry name" value="EF_Hand_1_Ca_BS"/>
</dbReference>
<dbReference type="GO" id="GO:0005509">
    <property type="term" value="F:calcium ion binding"/>
    <property type="evidence" value="ECO:0007669"/>
    <property type="project" value="InterPro"/>
</dbReference>
<dbReference type="PANTHER" id="PTHR11188">
    <property type="entry name" value="ARRESTIN DOMAIN CONTAINING PROTEIN"/>
    <property type="match status" value="1"/>
</dbReference>
<dbReference type="GO" id="GO:0005737">
    <property type="term" value="C:cytoplasm"/>
    <property type="evidence" value="ECO:0007669"/>
    <property type="project" value="TreeGrafter"/>
</dbReference>
<dbReference type="InterPro" id="IPR011021">
    <property type="entry name" value="Arrestin-like_N"/>
</dbReference>
<dbReference type="Proteomes" id="UP000887575">
    <property type="component" value="Unassembled WGS sequence"/>
</dbReference>
<dbReference type="Gene3D" id="1.10.238.10">
    <property type="entry name" value="EF-hand"/>
    <property type="match status" value="1"/>
</dbReference>
<keyword evidence="2" id="KW-0106">Calcium</keyword>
<protein>
    <submittedName>
        <fullName evidence="5">EF-hand domain-containing protein</fullName>
    </submittedName>
</protein>